<dbReference type="GO" id="GO:0019731">
    <property type="term" value="P:antibacterial humoral response"/>
    <property type="evidence" value="ECO:0007669"/>
    <property type="project" value="TreeGrafter"/>
</dbReference>
<feature type="domain" description="WAP" evidence="4">
    <location>
        <begin position="208"/>
        <end position="256"/>
    </location>
</feature>
<dbReference type="SMART" id="SM00217">
    <property type="entry name" value="WAP"/>
    <property type="match status" value="8"/>
</dbReference>
<protein>
    <submittedName>
        <fullName evidence="5">Whey acidic protein</fullName>
    </submittedName>
</protein>
<dbReference type="InterPro" id="IPR050514">
    <property type="entry name" value="WAP_four-disulfide_core"/>
</dbReference>
<feature type="domain" description="WAP" evidence="4">
    <location>
        <begin position="257"/>
        <end position="309"/>
    </location>
</feature>
<dbReference type="PANTHER" id="PTHR19441">
    <property type="entry name" value="WHEY ACDIC PROTEIN WAP"/>
    <property type="match status" value="1"/>
</dbReference>
<name>A0A6A4W842_AMPAM</name>
<evidence type="ECO:0000313" key="6">
    <source>
        <dbReference type="Proteomes" id="UP000440578"/>
    </source>
</evidence>
<dbReference type="GO" id="GO:0004867">
    <property type="term" value="F:serine-type endopeptidase inhibitor activity"/>
    <property type="evidence" value="ECO:0007669"/>
    <property type="project" value="TreeGrafter"/>
</dbReference>
<dbReference type="EMBL" id="VIIS01001312">
    <property type="protein sequence ID" value="KAF0299934.1"/>
    <property type="molecule type" value="Genomic_DNA"/>
</dbReference>
<dbReference type="PANTHER" id="PTHR19441:SF30">
    <property type="entry name" value="ELAFIN"/>
    <property type="match status" value="1"/>
</dbReference>
<dbReference type="Gene3D" id="4.10.75.10">
    <property type="entry name" value="Elafin-like"/>
    <property type="match status" value="8"/>
</dbReference>
<dbReference type="InterPro" id="IPR036645">
    <property type="entry name" value="Elafin-like_sf"/>
</dbReference>
<dbReference type="OrthoDB" id="6060011at2759"/>
<evidence type="ECO:0000256" key="3">
    <source>
        <dbReference type="SAM" id="SignalP"/>
    </source>
</evidence>
<comment type="caution">
    <text evidence="5">The sequence shown here is derived from an EMBL/GenBank/DDBJ whole genome shotgun (WGS) entry which is preliminary data.</text>
</comment>
<feature type="domain" description="WAP" evidence="4">
    <location>
        <begin position="155"/>
        <end position="207"/>
    </location>
</feature>
<evidence type="ECO:0000313" key="5">
    <source>
        <dbReference type="EMBL" id="KAF0299934.1"/>
    </source>
</evidence>
<feature type="signal peptide" evidence="3">
    <location>
        <begin position="1"/>
        <end position="16"/>
    </location>
</feature>
<reference evidence="5 6" key="1">
    <citation type="submission" date="2019-07" db="EMBL/GenBank/DDBJ databases">
        <title>Draft genome assembly of a fouling barnacle, Amphibalanus amphitrite (Darwin, 1854): The first reference genome for Thecostraca.</title>
        <authorList>
            <person name="Kim W."/>
        </authorList>
    </citation>
    <scope>NUCLEOTIDE SEQUENCE [LARGE SCALE GENOMIC DNA]</scope>
    <source>
        <strain evidence="5">SNU_AA5</strain>
        <tissue evidence="5">Soma without cirri and trophi</tissue>
    </source>
</reference>
<dbReference type="PRINTS" id="PR00003">
    <property type="entry name" value="4DISULPHCORE"/>
</dbReference>
<dbReference type="Pfam" id="PF00095">
    <property type="entry name" value="WAP"/>
    <property type="match status" value="8"/>
</dbReference>
<sequence>MASWIVLLLLAPAISAYSPREKPGTCISRVFPAQVCQPCEIVRLCSHDGNCPGTQKCCRTDRCVTQCEEPAGSSNCDVDTDCGTFDNRKCCKNTSGFTRCAEPRQEKPGKCINRVFIALACEPHEVVKLCSSDGDCPGTKKCCQTDRCVTSCEEPAEKPGKCIRRVFIALACEPHEIVKLCSSDGDCPGTKKCCQTDRCVTSCEEPAAPKPGECPAPSQVESGTSSRCDVDTDCGENNDKKCCKNASGFKRCASPPSTEKPGKCIVRAFIALACQPHEIVKLCSSDGDCPGTKKCCQTERCVTSCEEPAAPKPGQCPAPSQVESGTSSRCDVDTDCGENNDKKCCKNASGFKRCASPPSTEKPGKCIRRVFIALACRPQEIVKLCSSDGDCPGTKKCCQTERCVTSCEEPAGQCPDTSGIITTCEFDPERNCLSDSQCPSDKLCCSFGCGKECLKPVS</sequence>
<proteinExistence type="predicted"/>
<feature type="domain" description="WAP" evidence="4">
    <location>
        <begin position="19"/>
        <end position="71"/>
    </location>
</feature>
<feature type="domain" description="WAP" evidence="4">
    <location>
        <begin position="407"/>
        <end position="457"/>
    </location>
</feature>
<feature type="domain" description="WAP" evidence="4">
    <location>
        <begin position="104"/>
        <end position="152"/>
    </location>
</feature>
<dbReference type="SUPFAM" id="SSF57256">
    <property type="entry name" value="Elafin-like"/>
    <property type="match status" value="2"/>
</dbReference>
<dbReference type="Proteomes" id="UP000440578">
    <property type="component" value="Unassembled WGS sequence"/>
</dbReference>
<dbReference type="InterPro" id="IPR008197">
    <property type="entry name" value="WAP_dom"/>
</dbReference>
<dbReference type="GO" id="GO:0005615">
    <property type="term" value="C:extracellular space"/>
    <property type="evidence" value="ECO:0007669"/>
    <property type="project" value="TreeGrafter"/>
</dbReference>
<feature type="domain" description="WAP" evidence="4">
    <location>
        <begin position="310"/>
        <end position="358"/>
    </location>
</feature>
<dbReference type="GO" id="GO:0045087">
    <property type="term" value="P:innate immune response"/>
    <property type="evidence" value="ECO:0007669"/>
    <property type="project" value="TreeGrafter"/>
</dbReference>
<dbReference type="PROSITE" id="PS51390">
    <property type="entry name" value="WAP"/>
    <property type="match status" value="7"/>
</dbReference>
<keyword evidence="6" id="KW-1185">Reference proteome</keyword>
<evidence type="ECO:0000256" key="2">
    <source>
        <dbReference type="ARBA" id="ARBA00023157"/>
    </source>
</evidence>
<gene>
    <name evidence="5" type="primary">WAP_3</name>
    <name evidence="5" type="ORF">FJT64_027460</name>
</gene>
<evidence type="ECO:0000259" key="4">
    <source>
        <dbReference type="PROSITE" id="PS51390"/>
    </source>
</evidence>
<accession>A0A6A4W842</accession>
<keyword evidence="1 3" id="KW-0732">Signal</keyword>
<evidence type="ECO:0000256" key="1">
    <source>
        <dbReference type="ARBA" id="ARBA00022729"/>
    </source>
</evidence>
<organism evidence="5 6">
    <name type="scientific">Amphibalanus amphitrite</name>
    <name type="common">Striped barnacle</name>
    <name type="synonym">Balanus amphitrite</name>
    <dbReference type="NCBI Taxonomy" id="1232801"/>
    <lineage>
        <taxon>Eukaryota</taxon>
        <taxon>Metazoa</taxon>
        <taxon>Ecdysozoa</taxon>
        <taxon>Arthropoda</taxon>
        <taxon>Crustacea</taxon>
        <taxon>Multicrustacea</taxon>
        <taxon>Cirripedia</taxon>
        <taxon>Thoracica</taxon>
        <taxon>Thoracicalcarea</taxon>
        <taxon>Balanomorpha</taxon>
        <taxon>Balanoidea</taxon>
        <taxon>Balanidae</taxon>
        <taxon>Amphibalaninae</taxon>
        <taxon>Amphibalanus</taxon>
    </lineage>
</organism>
<dbReference type="AlphaFoldDB" id="A0A6A4W842"/>
<feature type="chain" id="PRO_5025502266" evidence="3">
    <location>
        <begin position="17"/>
        <end position="458"/>
    </location>
</feature>
<keyword evidence="2" id="KW-1015">Disulfide bond</keyword>